<feature type="transmembrane region" description="Helical" evidence="8">
    <location>
        <begin position="576"/>
        <end position="597"/>
    </location>
</feature>
<dbReference type="InterPro" id="IPR000515">
    <property type="entry name" value="MetI-like"/>
</dbReference>
<protein>
    <submittedName>
        <fullName evidence="10">ABC transporter permease subunit</fullName>
    </submittedName>
</protein>
<keyword evidence="4" id="KW-1003">Cell membrane</keyword>
<keyword evidence="6 8" id="KW-1133">Transmembrane helix</keyword>
<feature type="transmembrane region" description="Helical" evidence="8">
    <location>
        <begin position="119"/>
        <end position="141"/>
    </location>
</feature>
<feature type="domain" description="ABC transmembrane type-1" evidence="9">
    <location>
        <begin position="410"/>
        <end position="598"/>
    </location>
</feature>
<sequence>MTAMSARDYEPAPVAEPAISALQPRLRRARPLLPLLPLFAFLALFFFFPVGQILSLSLFDQGGAITSANFAKAFSDPLYFDVLLITFKIAGWTTVISVVGGFPVAYYLANAAPRSRNALVIWVLLPFWTSFLVRTFAWMILLGRNGAVNQLLLALGIVDAPASLIFNLTGTLIGMSHAMLPLAVMTMLPVMQTIDGNLSRAAETLGAGRAQIFWRIYIPQCMPGISAAAMMVFISSLGFFITPALLGGARETMLTQVIITQIQELLNWPAASTLSVLLLAASILVFVAYDRVVGLSSLAGGSADRSARTVSAWSRTLDVIGRAIVNGLGSLCAGIGAVFAWLLPARAFRGFGRGSSLALFLIVVAFLLIPTLFVIPASFTPGNAVQANPGGFSLRWYEAVFASSDWTSAAWNSLVVGLASGAVALVLGTMAAFAMAWNRFPGKTAALAVILSPLIVPRIVIAVALFFLYSKLELVGTVSGLVIAHAVLAVPYVVITVMAVLATYDRRLDQAAAVMGASRWQTLRRITLPIIKPGLLSAFLFAFVTSFDELTVALFLTGGSFNTLPRQMWSDLLLQINPTLAAVATLLLVLMTGLLFLNERFRRSAGRH</sequence>
<feature type="transmembrane region" description="Helical" evidence="8">
    <location>
        <begin position="79"/>
        <end position="107"/>
    </location>
</feature>
<dbReference type="AlphaFoldDB" id="A0A927EC99"/>
<keyword evidence="3 8" id="KW-0813">Transport</keyword>
<evidence type="ECO:0000256" key="8">
    <source>
        <dbReference type="RuleBase" id="RU363032"/>
    </source>
</evidence>
<feature type="transmembrane region" description="Helical" evidence="8">
    <location>
        <begin position="178"/>
        <end position="194"/>
    </location>
</feature>
<dbReference type="PROSITE" id="PS50928">
    <property type="entry name" value="ABC_TM1"/>
    <property type="match status" value="2"/>
</dbReference>
<evidence type="ECO:0000256" key="3">
    <source>
        <dbReference type="ARBA" id="ARBA00022448"/>
    </source>
</evidence>
<feature type="transmembrane region" description="Helical" evidence="8">
    <location>
        <begin position="445"/>
        <end position="469"/>
    </location>
</feature>
<evidence type="ECO:0000313" key="11">
    <source>
        <dbReference type="Proteomes" id="UP000619295"/>
    </source>
</evidence>
<name>A0A927EC99_9HYPH</name>
<feature type="transmembrane region" description="Helical" evidence="8">
    <location>
        <begin position="224"/>
        <end position="246"/>
    </location>
</feature>
<evidence type="ECO:0000256" key="4">
    <source>
        <dbReference type="ARBA" id="ARBA00022475"/>
    </source>
</evidence>
<dbReference type="SUPFAM" id="SSF161098">
    <property type="entry name" value="MetI-like"/>
    <property type="match status" value="2"/>
</dbReference>
<keyword evidence="11" id="KW-1185">Reference proteome</keyword>
<evidence type="ECO:0000256" key="5">
    <source>
        <dbReference type="ARBA" id="ARBA00022692"/>
    </source>
</evidence>
<dbReference type="PANTHER" id="PTHR42929:SF5">
    <property type="entry name" value="ABC TRANSPORTER PERMEASE PROTEIN"/>
    <property type="match status" value="1"/>
</dbReference>
<comment type="similarity">
    <text evidence="2">Belongs to the binding-protein-dependent transport system permease family. CysTW subfamily.</text>
</comment>
<dbReference type="InterPro" id="IPR035906">
    <property type="entry name" value="MetI-like_sf"/>
</dbReference>
<dbReference type="Proteomes" id="UP000619295">
    <property type="component" value="Unassembled WGS sequence"/>
</dbReference>
<feature type="domain" description="ABC transmembrane type-1" evidence="9">
    <location>
        <begin position="83"/>
        <end position="289"/>
    </location>
</feature>
<dbReference type="GO" id="GO:0005886">
    <property type="term" value="C:plasma membrane"/>
    <property type="evidence" value="ECO:0007669"/>
    <property type="project" value="UniProtKB-SubCell"/>
</dbReference>
<feature type="transmembrane region" description="Helical" evidence="8">
    <location>
        <begin position="410"/>
        <end position="433"/>
    </location>
</feature>
<feature type="transmembrane region" description="Helical" evidence="8">
    <location>
        <begin position="481"/>
        <end position="502"/>
    </location>
</feature>
<evidence type="ECO:0000256" key="6">
    <source>
        <dbReference type="ARBA" id="ARBA00022989"/>
    </source>
</evidence>
<evidence type="ECO:0000259" key="9">
    <source>
        <dbReference type="PROSITE" id="PS50928"/>
    </source>
</evidence>
<dbReference type="CDD" id="cd06261">
    <property type="entry name" value="TM_PBP2"/>
    <property type="match status" value="2"/>
</dbReference>
<dbReference type="EMBL" id="JACXWY010000020">
    <property type="protein sequence ID" value="MBD3848631.1"/>
    <property type="molecule type" value="Genomic_DNA"/>
</dbReference>
<evidence type="ECO:0000256" key="7">
    <source>
        <dbReference type="ARBA" id="ARBA00023136"/>
    </source>
</evidence>
<comment type="caution">
    <text evidence="10">The sequence shown here is derived from an EMBL/GenBank/DDBJ whole genome shotgun (WGS) entry which is preliminary data.</text>
</comment>
<accession>A0A927EC99</accession>
<evidence type="ECO:0000256" key="2">
    <source>
        <dbReference type="ARBA" id="ARBA00007069"/>
    </source>
</evidence>
<dbReference type="Pfam" id="PF00528">
    <property type="entry name" value="BPD_transp_1"/>
    <property type="match status" value="2"/>
</dbReference>
<keyword evidence="7 8" id="KW-0472">Membrane</keyword>
<gene>
    <name evidence="10" type="ORF">IED13_23290</name>
</gene>
<evidence type="ECO:0000313" key="10">
    <source>
        <dbReference type="EMBL" id="MBD3848631.1"/>
    </source>
</evidence>
<evidence type="ECO:0000256" key="1">
    <source>
        <dbReference type="ARBA" id="ARBA00004651"/>
    </source>
</evidence>
<proteinExistence type="inferred from homology"/>
<feature type="transmembrane region" description="Helical" evidence="8">
    <location>
        <begin position="147"/>
        <end position="166"/>
    </location>
</feature>
<feature type="transmembrane region" description="Helical" evidence="8">
    <location>
        <begin position="534"/>
        <end position="556"/>
    </location>
</feature>
<dbReference type="GO" id="GO:0055085">
    <property type="term" value="P:transmembrane transport"/>
    <property type="evidence" value="ECO:0007669"/>
    <property type="project" value="InterPro"/>
</dbReference>
<organism evidence="10 11">
    <name type="scientific">Bosea spartocytisi</name>
    <dbReference type="NCBI Taxonomy" id="2773451"/>
    <lineage>
        <taxon>Bacteria</taxon>
        <taxon>Pseudomonadati</taxon>
        <taxon>Pseudomonadota</taxon>
        <taxon>Alphaproteobacteria</taxon>
        <taxon>Hyphomicrobiales</taxon>
        <taxon>Boseaceae</taxon>
        <taxon>Bosea</taxon>
    </lineage>
</organism>
<keyword evidence="5 8" id="KW-0812">Transmembrane</keyword>
<comment type="subcellular location">
    <subcellularLocation>
        <location evidence="1 8">Cell membrane</location>
        <topology evidence="1 8">Multi-pass membrane protein</topology>
    </subcellularLocation>
</comment>
<reference evidence="10" key="1">
    <citation type="submission" date="2020-09" db="EMBL/GenBank/DDBJ databases">
        <title>Bosea spartocytisi sp. nov. a root nodule endophyte of Spartocytisus supranubius in the high mountain ecosystem fo the Teide National Park (Canary Islands, Spain).</title>
        <authorList>
            <person name="Pulido-Suarez L."/>
            <person name="Peix A."/>
            <person name="Igual J.M."/>
            <person name="Socas-Perez N."/>
            <person name="Velazquez E."/>
            <person name="Flores-Felix J.D."/>
            <person name="Leon-Barrios M."/>
        </authorList>
    </citation>
    <scope>NUCLEOTIDE SEQUENCE</scope>
    <source>
        <strain evidence="10">SSUT16</strain>
    </source>
</reference>
<dbReference type="Gene3D" id="1.10.3720.10">
    <property type="entry name" value="MetI-like"/>
    <property type="match status" value="2"/>
</dbReference>
<feature type="transmembrane region" description="Helical" evidence="8">
    <location>
        <begin position="35"/>
        <end position="59"/>
    </location>
</feature>
<feature type="transmembrane region" description="Helical" evidence="8">
    <location>
        <begin position="357"/>
        <end position="379"/>
    </location>
</feature>
<dbReference type="RefSeq" id="WP_191125622.1">
    <property type="nucleotide sequence ID" value="NZ_JACXWY010000020.1"/>
</dbReference>
<feature type="transmembrane region" description="Helical" evidence="8">
    <location>
        <begin position="266"/>
        <end position="289"/>
    </location>
</feature>
<dbReference type="PANTHER" id="PTHR42929">
    <property type="entry name" value="INNER MEMBRANE ABC TRANSPORTER PERMEASE PROTEIN YDCU-RELATED-RELATED"/>
    <property type="match status" value="1"/>
</dbReference>
<feature type="transmembrane region" description="Helical" evidence="8">
    <location>
        <begin position="323"/>
        <end position="345"/>
    </location>
</feature>